<feature type="compositionally biased region" description="Polar residues" evidence="1">
    <location>
        <begin position="219"/>
        <end position="231"/>
    </location>
</feature>
<feature type="compositionally biased region" description="Basic and acidic residues" evidence="1">
    <location>
        <begin position="63"/>
        <end position="76"/>
    </location>
</feature>
<feature type="region of interest" description="Disordered" evidence="1">
    <location>
        <begin position="1"/>
        <end position="29"/>
    </location>
</feature>
<feature type="region of interest" description="Disordered" evidence="1">
    <location>
        <begin position="45"/>
        <end position="76"/>
    </location>
</feature>
<dbReference type="AlphaFoldDB" id="A0A3R7JQR0"/>
<comment type="caution">
    <text evidence="2">The sequence shown here is derived from an EMBL/GenBank/DDBJ whole genome shotgun (WGS) entry which is preliminary data.</text>
</comment>
<gene>
    <name evidence="2" type="ORF">Tco025E_10063</name>
</gene>
<accession>A0A3R7JQR0</accession>
<organism evidence="2 3">
    <name type="scientific">Trypanosoma conorhini</name>
    <dbReference type="NCBI Taxonomy" id="83891"/>
    <lineage>
        <taxon>Eukaryota</taxon>
        <taxon>Discoba</taxon>
        <taxon>Euglenozoa</taxon>
        <taxon>Kinetoplastea</taxon>
        <taxon>Metakinetoplastina</taxon>
        <taxon>Trypanosomatida</taxon>
        <taxon>Trypanosomatidae</taxon>
        <taxon>Trypanosoma</taxon>
    </lineage>
</organism>
<name>A0A3R7JQR0_9TRYP</name>
<reference evidence="2 3" key="1">
    <citation type="journal article" date="2018" name="BMC Genomics">
        <title>Genomic comparison of Trypanosoma conorhini and Trypanosoma rangeli to Trypanosoma cruzi strains of high and low virulence.</title>
        <authorList>
            <person name="Bradwell K.R."/>
            <person name="Koparde V.N."/>
            <person name="Matveyev A.V."/>
            <person name="Serrano M.G."/>
            <person name="Alves J.M."/>
            <person name="Parikh H."/>
            <person name="Huang B."/>
            <person name="Lee V."/>
            <person name="Espinosa-Alvarez O."/>
            <person name="Ortiz P.A."/>
            <person name="Costa-Martins A.G."/>
            <person name="Teixeira M.M."/>
            <person name="Buck G.A."/>
        </authorList>
    </citation>
    <scope>NUCLEOTIDE SEQUENCE [LARGE SCALE GENOMIC DNA]</scope>
    <source>
        <strain evidence="2 3">025E</strain>
    </source>
</reference>
<dbReference type="Proteomes" id="UP000284403">
    <property type="component" value="Unassembled WGS sequence"/>
</dbReference>
<protein>
    <submittedName>
        <fullName evidence="2">Uncharacterized protein</fullName>
    </submittedName>
</protein>
<dbReference type="RefSeq" id="XP_029223033.1">
    <property type="nucleotide sequence ID" value="XM_029376854.1"/>
</dbReference>
<feature type="region of interest" description="Disordered" evidence="1">
    <location>
        <begin position="203"/>
        <end position="231"/>
    </location>
</feature>
<proteinExistence type="predicted"/>
<keyword evidence="3" id="KW-1185">Reference proteome</keyword>
<evidence type="ECO:0000313" key="3">
    <source>
        <dbReference type="Proteomes" id="UP000284403"/>
    </source>
</evidence>
<evidence type="ECO:0000256" key="1">
    <source>
        <dbReference type="SAM" id="MobiDB-lite"/>
    </source>
</evidence>
<dbReference type="GeneID" id="40323674"/>
<dbReference type="EMBL" id="MKKU01001455">
    <property type="protein sequence ID" value="RNE95345.1"/>
    <property type="molecule type" value="Genomic_DNA"/>
</dbReference>
<sequence>MQYSPHSVRRRARSASNASAVCGSNTSGGLFVACGRRAVPKRPFCSRAVSGQQSPLQQAGRPTESRPRRKDGVQRREGGMALRAQGHAACVAAVPPAYAGRPPSGLVGPAGEKRNPPRAGELAYKKEEADEHLPPHAPVRSLVIPATHSGSICPRRTKQVTPRDCLAVSKGSAPRKNDHAMTVKRARRDRCQRFLGANCAHRVAAPPLNPSPTGGRPRWQTSQQGQILRRG</sequence>
<evidence type="ECO:0000313" key="2">
    <source>
        <dbReference type="EMBL" id="RNE95345.1"/>
    </source>
</evidence>